<keyword evidence="3 4" id="KW-0804">Transcription</keyword>
<dbReference type="Proteomes" id="UP001218638">
    <property type="component" value="Chromosome"/>
</dbReference>
<dbReference type="SUPFAM" id="SSF46785">
    <property type="entry name" value="Winged helix' DNA-binding domain"/>
    <property type="match status" value="1"/>
</dbReference>
<evidence type="ECO:0000313" key="5">
    <source>
        <dbReference type="EMBL" id="WED66340.1"/>
    </source>
</evidence>
<protein>
    <recommendedName>
        <fullName evidence="4">HTH-type transcriptional regulator</fullName>
    </recommendedName>
</protein>
<reference evidence="5" key="1">
    <citation type="submission" date="2023-03" db="EMBL/GenBank/DDBJ databases">
        <title>Lomoglobus Profundus gen. nov., sp. nov., a novel member of the phylum Verrucomicrobia, isolated from deep-marine sediment of South China Sea.</title>
        <authorList>
            <person name="Ahmad T."/>
            <person name="Ishaq S.E."/>
            <person name="Wang F."/>
        </authorList>
    </citation>
    <scope>NUCLEOTIDE SEQUENCE</scope>
    <source>
        <strain evidence="5">LMO-M01</strain>
    </source>
</reference>
<evidence type="ECO:0000313" key="6">
    <source>
        <dbReference type="Proteomes" id="UP001218638"/>
    </source>
</evidence>
<keyword evidence="6" id="KW-1185">Reference proteome</keyword>
<dbReference type="Gene3D" id="1.10.10.10">
    <property type="entry name" value="Winged helix-like DNA-binding domain superfamily/Winged helix DNA-binding domain"/>
    <property type="match status" value="1"/>
</dbReference>
<keyword evidence="2 4" id="KW-0238">DNA-binding</keyword>
<gene>
    <name evidence="5" type="ORF">PXH66_05705</name>
</gene>
<dbReference type="EMBL" id="CP119075">
    <property type="protein sequence ID" value="WED66340.1"/>
    <property type="molecule type" value="Genomic_DNA"/>
</dbReference>
<dbReference type="InterPro" id="IPR052362">
    <property type="entry name" value="HTH-GbsR_regulator"/>
</dbReference>
<name>A0AAF0CQR0_9BACT</name>
<dbReference type="PANTHER" id="PTHR38465:SF1">
    <property type="entry name" value="HTH-TYPE TRANSCRIPTIONAL REGULATOR MJ1563-RELATED"/>
    <property type="match status" value="1"/>
</dbReference>
<dbReference type="PIRSF" id="PIRSF006707">
    <property type="entry name" value="MJ1563"/>
    <property type="match status" value="1"/>
</dbReference>
<dbReference type="GO" id="GO:0003677">
    <property type="term" value="F:DNA binding"/>
    <property type="evidence" value="ECO:0007669"/>
    <property type="project" value="UniProtKB-UniRule"/>
</dbReference>
<organism evidence="5 6">
    <name type="scientific">Synoicihabitans lomoniglobus</name>
    <dbReference type="NCBI Taxonomy" id="2909285"/>
    <lineage>
        <taxon>Bacteria</taxon>
        <taxon>Pseudomonadati</taxon>
        <taxon>Verrucomicrobiota</taxon>
        <taxon>Opitutia</taxon>
        <taxon>Opitutales</taxon>
        <taxon>Opitutaceae</taxon>
        <taxon>Synoicihabitans</taxon>
    </lineage>
</organism>
<dbReference type="InterPro" id="IPR026282">
    <property type="entry name" value="MJ1563"/>
</dbReference>
<comment type="similarity">
    <text evidence="4">Belongs to the GbsR family.</text>
</comment>
<proteinExistence type="inferred from homology"/>
<dbReference type="PANTHER" id="PTHR38465">
    <property type="entry name" value="HTH-TYPE TRANSCRIPTIONAL REGULATOR MJ1563-RELATED"/>
    <property type="match status" value="1"/>
</dbReference>
<evidence type="ECO:0000256" key="4">
    <source>
        <dbReference type="PIRNR" id="PIRNR006707"/>
    </source>
</evidence>
<dbReference type="AlphaFoldDB" id="A0AAF0CQR0"/>
<dbReference type="RefSeq" id="WP_330932264.1">
    <property type="nucleotide sequence ID" value="NZ_CP119075.1"/>
</dbReference>
<dbReference type="InterPro" id="IPR036388">
    <property type="entry name" value="WH-like_DNA-bd_sf"/>
</dbReference>
<evidence type="ECO:0000256" key="1">
    <source>
        <dbReference type="ARBA" id="ARBA00023015"/>
    </source>
</evidence>
<dbReference type="InterPro" id="IPR036390">
    <property type="entry name" value="WH_DNA-bd_sf"/>
</dbReference>
<evidence type="ECO:0000256" key="2">
    <source>
        <dbReference type="ARBA" id="ARBA00023125"/>
    </source>
</evidence>
<sequence>MAASAEEPGRDPAKLSKFESEVVAVFVDMLQTLGLPKSYGEIYGLLYATAEPLGFAEIHDRLELSKGSISGGIKALKELGAIRAVGNTTDRRELFEPEVELRKLLLAFLAERLEPQLKANMARMAQLDSLLKTSPLQSGQRNALQARLSKLTKWRQKAAGLLPWIKKFLG</sequence>
<evidence type="ECO:0000256" key="3">
    <source>
        <dbReference type="ARBA" id="ARBA00023163"/>
    </source>
</evidence>
<keyword evidence="1 4" id="KW-0805">Transcription regulation</keyword>
<accession>A0AAF0CQR0</accession>
<dbReference type="KEGG" id="slom:PXH66_05705"/>